<gene>
    <name evidence="1" type="ORF">DBRI1063_LOCUS13511</name>
</gene>
<sequence length="194" mass="21608">MMGRMMNGNNTPRPNCGCKGDPRMNRAVHLRLNNPNLSLVDALIAGGFAFPEGIKRQNRKKGKIYDSDGVSLDQRRNQLSKRLWQATKKYGIEMQSMMHQQEQALLEGSNLLASTKDIRGNVGSSCGIDNIAGSVQNRALNDKKSTSNKKSHEEDNIASFSKLMDFLFEEPVEILSNESLTLDELIHSKNTNNA</sequence>
<organism evidence="1">
    <name type="scientific">Ditylum brightwellii</name>
    <dbReference type="NCBI Taxonomy" id="49249"/>
    <lineage>
        <taxon>Eukaryota</taxon>
        <taxon>Sar</taxon>
        <taxon>Stramenopiles</taxon>
        <taxon>Ochrophyta</taxon>
        <taxon>Bacillariophyta</taxon>
        <taxon>Mediophyceae</taxon>
        <taxon>Lithodesmiophycidae</taxon>
        <taxon>Lithodesmiales</taxon>
        <taxon>Lithodesmiaceae</taxon>
        <taxon>Ditylum</taxon>
    </lineage>
</organism>
<evidence type="ECO:0000313" key="1">
    <source>
        <dbReference type="EMBL" id="CAD9334885.1"/>
    </source>
</evidence>
<reference evidence="1" key="1">
    <citation type="submission" date="2021-01" db="EMBL/GenBank/DDBJ databases">
        <authorList>
            <person name="Corre E."/>
            <person name="Pelletier E."/>
            <person name="Niang G."/>
            <person name="Scheremetjew M."/>
            <person name="Finn R."/>
            <person name="Kale V."/>
            <person name="Holt S."/>
            <person name="Cochrane G."/>
            <person name="Meng A."/>
            <person name="Brown T."/>
            <person name="Cohen L."/>
        </authorList>
    </citation>
    <scope>NUCLEOTIDE SEQUENCE</scope>
    <source>
        <strain evidence="1">Pop2</strain>
    </source>
</reference>
<accession>A0A7S1ZCV9</accession>
<name>A0A7S1ZCV9_9STRA</name>
<proteinExistence type="predicted"/>
<dbReference type="EMBL" id="HBGN01021171">
    <property type="protein sequence ID" value="CAD9334885.1"/>
    <property type="molecule type" value="Transcribed_RNA"/>
</dbReference>
<dbReference type="AlphaFoldDB" id="A0A7S1ZCV9"/>
<protein>
    <submittedName>
        <fullName evidence="1">Uncharacterized protein</fullName>
    </submittedName>
</protein>